<protein>
    <recommendedName>
        <fullName evidence="3">Rhamnogalacturonase A/B/Epimerase-like pectate lyase domain-containing protein</fullName>
    </recommendedName>
</protein>
<dbReference type="SUPFAM" id="SSF51126">
    <property type="entry name" value="Pectin lyase-like"/>
    <property type="match status" value="1"/>
</dbReference>
<dbReference type="InterPro" id="IPR012334">
    <property type="entry name" value="Pectin_lyas_fold"/>
</dbReference>
<dbReference type="EMBL" id="CDHK01000011">
    <property type="protein sequence ID" value="CEJ61547.1"/>
    <property type="molecule type" value="Genomic_DNA"/>
</dbReference>
<dbReference type="Proteomes" id="UP000042958">
    <property type="component" value="Unassembled WGS sequence"/>
</dbReference>
<evidence type="ECO:0000256" key="2">
    <source>
        <dbReference type="SAM" id="SignalP"/>
    </source>
</evidence>
<feature type="compositionally biased region" description="Low complexity" evidence="1">
    <location>
        <begin position="111"/>
        <end position="134"/>
    </location>
</feature>
<gene>
    <name evidence="4" type="ORF">PMG11_10078</name>
</gene>
<dbReference type="InterPro" id="IPR024535">
    <property type="entry name" value="RHGA/B-epi-like_pectate_lyase"/>
</dbReference>
<feature type="domain" description="Rhamnogalacturonase A/B/Epimerase-like pectate lyase" evidence="3">
    <location>
        <begin position="175"/>
        <end position="341"/>
    </location>
</feature>
<evidence type="ECO:0000313" key="4">
    <source>
        <dbReference type="EMBL" id="CEJ61547.1"/>
    </source>
</evidence>
<feature type="compositionally biased region" description="Low complexity" evidence="1">
    <location>
        <begin position="68"/>
        <end position="77"/>
    </location>
</feature>
<dbReference type="InterPro" id="IPR011050">
    <property type="entry name" value="Pectin_lyase_fold/virulence"/>
</dbReference>
<evidence type="ECO:0000313" key="5">
    <source>
        <dbReference type="Proteomes" id="UP000042958"/>
    </source>
</evidence>
<accession>A0A0F7U2K4</accession>
<dbReference type="PANTHER" id="PTHR33928:SF2">
    <property type="entry name" value="PECTATE LYASE SUPERFAMILY PROTEIN DOMAIN-CONTAINING PROTEIN-RELATED"/>
    <property type="match status" value="1"/>
</dbReference>
<organism evidence="4 5">
    <name type="scientific">Penicillium brasilianum</name>
    <dbReference type="NCBI Taxonomy" id="104259"/>
    <lineage>
        <taxon>Eukaryota</taxon>
        <taxon>Fungi</taxon>
        <taxon>Dikarya</taxon>
        <taxon>Ascomycota</taxon>
        <taxon>Pezizomycotina</taxon>
        <taxon>Eurotiomycetes</taxon>
        <taxon>Eurotiomycetidae</taxon>
        <taxon>Eurotiales</taxon>
        <taxon>Aspergillaceae</taxon>
        <taxon>Penicillium</taxon>
    </lineage>
</organism>
<dbReference type="PANTHER" id="PTHR33928">
    <property type="entry name" value="POLYGALACTURONASE QRT3"/>
    <property type="match status" value="1"/>
</dbReference>
<evidence type="ECO:0000259" key="3">
    <source>
        <dbReference type="Pfam" id="PF12708"/>
    </source>
</evidence>
<dbReference type="STRING" id="104259.A0A0F7U2K4"/>
<keyword evidence="5" id="KW-1185">Reference proteome</keyword>
<feature type="chain" id="PRO_5002523026" description="Rhamnogalacturonase A/B/Epimerase-like pectate lyase domain-containing protein" evidence="2">
    <location>
        <begin position="20"/>
        <end position="353"/>
    </location>
</feature>
<name>A0A0F7U2K4_PENBI</name>
<dbReference type="Pfam" id="PF12708">
    <property type="entry name" value="Pect-lyase_RHGA_epim"/>
    <property type="match status" value="1"/>
</dbReference>
<proteinExistence type="predicted"/>
<reference evidence="5" key="1">
    <citation type="journal article" date="2015" name="Genome Announc.">
        <title>Draft genome sequence of the fungus Penicillium brasilianum MG11.</title>
        <authorList>
            <person name="Horn F."/>
            <person name="Linde J."/>
            <person name="Mattern D.J."/>
            <person name="Walther G."/>
            <person name="Guthke R."/>
            <person name="Brakhage A.A."/>
            <person name="Valiante V."/>
        </authorList>
    </citation>
    <scope>NUCLEOTIDE SEQUENCE [LARGE SCALE GENOMIC DNA]</scope>
    <source>
        <strain evidence="5">MG11</strain>
    </source>
</reference>
<sequence>MRGQFSLTAVAAVTASVSGAIVPIAELRGSAGVPAEEARISLPPWFLSLASELDVIAPTDTSSVLAPSSVPGSDSSSTFPTVSIEPSPASVQSPSVDQTPLPTQSSPPVPSSSTEPLSSASPTTPAAPSDAPTVKTCPGPAQQSQDVYWLHAQDHNGAGAGYAPFTSEPNKYPVFRNVMDYAVVNDGSGDQTARLQKAIDDDGDGGSRKGSGVTRNPAEVFLPGGVYQLGSTLTLTVGTIIVGDPSHPPILRAAPNFQGEFLIMGYDKMNGNPETSFMMLVKNVVLDTSAVPPSQSITALQWGVAQGAGLTNIQVRMPTGASRHTGINIVAGSTIAVTDVVSLRHLQQSDNVD</sequence>
<dbReference type="GO" id="GO:0004650">
    <property type="term" value="F:polygalacturonase activity"/>
    <property type="evidence" value="ECO:0007669"/>
    <property type="project" value="InterPro"/>
</dbReference>
<dbReference type="AlphaFoldDB" id="A0A0F7U2K4"/>
<evidence type="ECO:0000256" key="1">
    <source>
        <dbReference type="SAM" id="MobiDB-lite"/>
    </source>
</evidence>
<dbReference type="Gene3D" id="2.160.20.10">
    <property type="entry name" value="Single-stranded right-handed beta-helix, Pectin lyase-like"/>
    <property type="match status" value="1"/>
</dbReference>
<feature type="region of interest" description="Disordered" evidence="1">
    <location>
        <begin position="63"/>
        <end position="142"/>
    </location>
</feature>
<dbReference type="InterPro" id="IPR039279">
    <property type="entry name" value="QRT3-like"/>
</dbReference>
<dbReference type="OrthoDB" id="1046782at2759"/>
<keyword evidence="2" id="KW-0732">Signal</keyword>
<feature type="signal peptide" evidence="2">
    <location>
        <begin position="1"/>
        <end position="19"/>
    </location>
</feature>